<feature type="compositionally biased region" description="Polar residues" evidence="2">
    <location>
        <begin position="340"/>
        <end position="354"/>
    </location>
</feature>
<feature type="compositionally biased region" description="Low complexity" evidence="2">
    <location>
        <begin position="299"/>
        <end position="312"/>
    </location>
</feature>
<evidence type="ECO:0000259" key="3">
    <source>
        <dbReference type="Pfam" id="PF13251"/>
    </source>
</evidence>
<dbReference type="PANTHER" id="PTHR13366">
    <property type="entry name" value="MALARIA ANTIGEN-RELATED"/>
    <property type="match status" value="1"/>
</dbReference>
<dbReference type="InterPro" id="IPR025283">
    <property type="entry name" value="DUF4042"/>
</dbReference>
<reference evidence="4 5" key="1">
    <citation type="journal article" date="2018" name="New Phytol.">
        <title>Phylogenomics of Endogonaceae and evolution of mycorrhizas within Mucoromycota.</title>
        <authorList>
            <person name="Chang Y."/>
            <person name="Desiro A."/>
            <person name="Na H."/>
            <person name="Sandor L."/>
            <person name="Lipzen A."/>
            <person name="Clum A."/>
            <person name="Barry K."/>
            <person name="Grigoriev I.V."/>
            <person name="Martin F.M."/>
            <person name="Stajich J.E."/>
            <person name="Smith M.E."/>
            <person name="Bonito G."/>
            <person name="Spatafora J.W."/>
        </authorList>
    </citation>
    <scope>NUCLEOTIDE SEQUENCE [LARGE SCALE GENOMIC DNA]</scope>
    <source>
        <strain evidence="4 5">AD002</strain>
    </source>
</reference>
<dbReference type="SUPFAM" id="SSF48371">
    <property type="entry name" value="ARM repeat"/>
    <property type="match status" value="1"/>
</dbReference>
<dbReference type="Pfam" id="PF13251">
    <property type="entry name" value="DUF4042"/>
    <property type="match status" value="1"/>
</dbReference>
<evidence type="ECO:0000313" key="5">
    <source>
        <dbReference type="Proteomes" id="UP000274822"/>
    </source>
</evidence>
<dbReference type="Gene3D" id="1.25.10.10">
    <property type="entry name" value="Leucine-rich Repeat Variant"/>
    <property type="match status" value="3"/>
</dbReference>
<feature type="region of interest" description="Disordered" evidence="2">
    <location>
        <begin position="295"/>
        <end position="354"/>
    </location>
</feature>
<feature type="repeat" description="HEAT" evidence="1">
    <location>
        <begin position="663"/>
        <end position="701"/>
    </location>
</feature>
<dbReference type="PANTHER" id="PTHR13366:SF0">
    <property type="entry name" value="HEAT REPEAT-CONTAINING PROTEIN 6"/>
    <property type="match status" value="1"/>
</dbReference>
<proteinExistence type="predicted"/>
<name>A0A433QES6_9FUNG</name>
<dbReference type="InterPro" id="IPR021133">
    <property type="entry name" value="HEAT_type_2"/>
</dbReference>
<sequence length="1135" mass="124332">MRGLAYVLKTPTTTHRTQTMSATSSPTRYPDPFVTHSRKIWRVAALDENTVPTNLDAALNAFLDAEYPVKDVGDQAFADLLIAGCKVVATKDRVLCPKFCKLIFIVCNKQIKIVHLRQQTLETLLLYLLKGLKVTADQAETRVDMLRALSTLLFENTTNTLKHTDSLLTAILPLAHRDTRPLEVRRMAINCLGNMCAGAGSKLQPHYPRIYETLVGNIHVVGGTFSVSAALNFADPGVRKIASSTLRALQLLLIEDPKLIVSPQFDTIEIVRTFVFYHVDHPGYGQAYADYRRGSDADSPLSPSTSLTLLSPRNSASTSGNPAARRPSFQVKPLLAKRGPTSSDSEMSDGDSISGQTRQCVVGFMVDGVWRDDARIRINALGCLQTIAKTSPRALYPHWTKFIPDTPTAVFSSPTIHTPQPPSLFTVLARDPAHTVRAAACNALVAILDGAKQYLSVAAERDVKLSSSFTSLSEKMASITRELHVGLARAMDRETHQAVLVLLFKCIRVLVENCSYDRLSPGYLSKLYNVLVGYQSTSVPVIRAASLNALASIVDAKSGQDEVGDLIQRESIDPPLTIAKPSLSDTKKRNLPRLLRAIVAAPDEPATVRVEAWSVFCACARTQAAVVRCGGRGERLILGWTGWNSGTICNLMVCCGRNTWTEMEPTLRVALADVDPSIRTAALTFMEAYAKALAESVVEGEDRVRTEHLDHPVQAFRDLTKENCSDFSSYFIPTTVNVPFHLLLDIARAVVERGPGPLRPALLRGQVRARPRSGLRLHVQHARRDLCGIDGKGTCSFMASRTKTFVLIGASISHQKNRQILCVVLLLGLASDDDANVRAAVCRALGVFVLFPNLREDSLFITDMAIAVLQQLSDKNVLVRVRASWALGNLCDALVLQKHQNVSTDISEHLSQDLWLKIVRASLTISADNDKLKPNGVRALGSIMCVSPAAYIMRDNGSLMREVVGGLMKNVEAGSLKVRWNACHAASNMLLNPDLPVGMTAHPVTGEPHLAPWTNPLYDSLLKSLRQCKNFKVRINAALALASPARRERFGDAAGYARVIEAVVDAMEHVEDVAERTSFVEMKYVEQFREQLVATIIHLDKLATTADRETSRAVFDRARLAIALNMPVEEGGEGA</sequence>
<dbReference type="EMBL" id="RBNJ01006923">
    <property type="protein sequence ID" value="RUS28239.1"/>
    <property type="molecule type" value="Genomic_DNA"/>
</dbReference>
<dbReference type="Proteomes" id="UP000274822">
    <property type="component" value="Unassembled WGS sequence"/>
</dbReference>
<dbReference type="AlphaFoldDB" id="A0A433QES6"/>
<dbReference type="PROSITE" id="PS50077">
    <property type="entry name" value="HEAT_REPEAT"/>
    <property type="match status" value="1"/>
</dbReference>
<dbReference type="InterPro" id="IPR052107">
    <property type="entry name" value="HEAT6"/>
</dbReference>
<gene>
    <name evidence="4" type="ORF">BC938DRAFT_482116</name>
</gene>
<evidence type="ECO:0000256" key="2">
    <source>
        <dbReference type="SAM" id="MobiDB-lite"/>
    </source>
</evidence>
<organism evidence="4 5">
    <name type="scientific">Jimgerdemannia flammicorona</name>
    <dbReference type="NCBI Taxonomy" id="994334"/>
    <lineage>
        <taxon>Eukaryota</taxon>
        <taxon>Fungi</taxon>
        <taxon>Fungi incertae sedis</taxon>
        <taxon>Mucoromycota</taxon>
        <taxon>Mucoromycotina</taxon>
        <taxon>Endogonomycetes</taxon>
        <taxon>Endogonales</taxon>
        <taxon>Endogonaceae</taxon>
        <taxon>Jimgerdemannia</taxon>
    </lineage>
</organism>
<protein>
    <recommendedName>
        <fullName evidence="3">DUF4042 domain-containing protein</fullName>
    </recommendedName>
</protein>
<evidence type="ECO:0000313" key="4">
    <source>
        <dbReference type="EMBL" id="RUS28239.1"/>
    </source>
</evidence>
<comment type="caution">
    <text evidence="4">The sequence shown here is derived from an EMBL/GenBank/DDBJ whole genome shotgun (WGS) entry which is preliminary data.</text>
</comment>
<feature type="domain" description="DUF4042" evidence="3">
    <location>
        <begin position="375"/>
        <end position="562"/>
    </location>
</feature>
<accession>A0A433QES6</accession>
<dbReference type="InterPro" id="IPR016024">
    <property type="entry name" value="ARM-type_fold"/>
</dbReference>
<evidence type="ECO:0000256" key="1">
    <source>
        <dbReference type="PROSITE-ProRule" id="PRU00103"/>
    </source>
</evidence>
<dbReference type="InterPro" id="IPR011989">
    <property type="entry name" value="ARM-like"/>
</dbReference>
<keyword evidence="5" id="KW-1185">Reference proteome</keyword>